<dbReference type="SUPFAM" id="SSF81995">
    <property type="entry name" value="beta-sandwich domain of Sec23/24"/>
    <property type="match status" value="1"/>
</dbReference>
<evidence type="ECO:0000256" key="5">
    <source>
        <dbReference type="ARBA" id="ARBA00023136"/>
    </source>
</evidence>
<dbReference type="Proteomes" id="UP000887566">
    <property type="component" value="Unplaced"/>
</dbReference>
<keyword evidence="6" id="KW-0968">Cytoplasmic vesicle</keyword>
<feature type="domain" description="Sec23/Sec24 trunk" evidence="8">
    <location>
        <begin position="32"/>
        <end position="270"/>
    </location>
</feature>
<dbReference type="InterPro" id="IPR007123">
    <property type="entry name" value="Gelsolin-like_dom"/>
</dbReference>
<feature type="domain" description="Sec23/Sec24 helical" evidence="9">
    <location>
        <begin position="370"/>
        <end position="473"/>
    </location>
</feature>
<evidence type="ECO:0000313" key="12">
    <source>
        <dbReference type="WBParaSite" id="PSAMB.scaffold1347size32694.g12489.t1"/>
    </source>
</evidence>
<dbReference type="SUPFAM" id="SSF53300">
    <property type="entry name" value="vWA-like"/>
    <property type="match status" value="1"/>
</dbReference>
<dbReference type="SUPFAM" id="SSF81811">
    <property type="entry name" value="Helical domain of Sec23/24"/>
    <property type="match status" value="1"/>
</dbReference>
<keyword evidence="4" id="KW-0813">Transport</keyword>
<dbReference type="GO" id="GO:0030127">
    <property type="term" value="C:COPII vesicle coat"/>
    <property type="evidence" value="ECO:0007669"/>
    <property type="project" value="InterPro"/>
</dbReference>
<name>A0A914UXR2_9BILA</name>
<evidence type="ECO:0000259" key="9">
    <source>
        <dbReference type="Pfam" id="PF04815"/>
    </source>
</evidence>
<accession>A0A914UXR2</accession>
<proteinExistence type="predicted"/>
<feature type="domain" description="Gelsolin-like" evidence="7">
    <location>
        <begin position="493"/>
        <end position="564"/>
    </location>
</feature>
<organism evidence="11 12">
    <name type="scientific">Plectus sambesii</name>
    <dbReference type="NCBI Taxonomy" id="2011161"/>
    <lineage>
        <taxon>Eukaryota</taxon>
        <taxon>Metazoa</taxon>
        <taxon>Ecdysozoa</taxon>
        <taxon>Nematoda</taxon>
        <taxon>Chromadorea</taxon>
        <taxon>Plectida</taxon>
        <taxon>Plectina</taxon>
        <taxon>Plectoidea</taxon>
        <taxon>Plectidae</taxon>
        <taxon>Plectus</taxon>
    </lineage>
</organism>
<dbReference type="Pfam" id="PF04811">
    <property type="entry name" value="Sec23_trunk"/>
    <property type="match status" value="1"/>
</dbReference>
<dbReference type="GO" id="GO:0005789">
    <property type="term" value="C:endoplasmic reticulum membrane"/>
    <property type="evidence" value="ECO:0007669"/>
    <property type="project" value="UniProtKB-SubCell"/>
</dbReference>
<dbReference type="PANTHER" id="PTHR13803:SF39">
    <property type="entry name" value="SECRETORY 24AB, ISOFORM A"/>
    <property type="match status" value="1"/>
</dbReference>
<keyword evidence="3" id="KW-0256">Endoplasmic reticulum</keyword>
<comment type="subcellular location">
    <subcellularLocation>
        <location evidence="1">Cytoplasmic vesicle</location>
        <location evidence="1">COPII-coated vesicle membrane</location>
        <topology evidence="1">Peripheral membrane protein</topology>
        <orientation evidence="1">Cytoplasmic side</orientation>
    </subcellularLocation>
    <subcellularLocation>
        <location evidence="2">Endoplasmic reticulum membrane</location>
        <topology evidence="2">Peripheral membrane protein</topology>
        <orientation evidence="2">Cytoplasmic side</orientation>
    </subcellularLocation>
</comment>
<sequence length="618" mass="69089">MREEAEIECLYRYDPLQPVRKNLQGNNELRPPQAAVYVYVLDVSASAVESGYLHAFSEQFLINLDQMPGDNRTLMAFLAVDNGVHFFEFSNQDIPPKQIIATDVDDIFIPTNTGLLLNVAQWKEEIRSFVQSLPTVFESNQSSSNALGAALTVAHQLIADVGGRITVITTTLPDIGPGALKSREDPNQRAANEVENLGLATDFYKRLSLECTGHQVAIDLFMLNSKYADLATLSEMAKYGGGNVHHFPNYHIMREPTQVKRFEKTFCRYLTRKIGFEAVLRIRCTKGLALHTFHGNFFVRSTDLLALPNINPDTAMGVQVQMEENLTGLQSVCFQAALLYTSSKGDRRIRVHTMCLPVTSDLATVHNKIDIKCTMSMLAKMAVERSITAGGSLNDAREAMVNAAVDAVGSFNRSIPGSRGAASLLAPTGGLRLFPLYVLGLLKHPAFVLGRSVKLDDRLAAMCMFKTAPIKVVMLEIYPSLYPMHTIETQPEDPPEMQLSYERIDRHGVYLLDCGSYMYLYVGQAVSDVICQQLFGVAHFSQIDEDNGLPELATGFSDRVRAFIRDLGSKRPFYAPLRVIREDSPFRELVTRRLIEDRTESSHSYVEFLQHMRKEVAR</sequence>
<evidence type="ECO:0000256" key="2">
    <source>
        <dbReference type="ARBA" id="ARBA00004397"/>
    </source>
</evidence>
<dbReference type="InterPro" id="IPR036180">
    <property type="entry name" value="Gelsolin-like_dom_sf"/>
</dbReference>
<dbReference type="Gene3D" id="3.40.50.410">
    <property type="entry name" value="von Willebrand factor, type A domain"/>
    <property type="match status" value="1"/>
</dbReference>
<dbReference type="InterPro" id="IPR036465">
    <property type="entry name" value="vWFA_dom_sf"/>
</dbReference>
<dbReference type="AlphaFoldDB" id="A0A914UXR2"/>
<dbReference type="Pfam" id="PF00626">
    <property type="entry name" value="Gelsolin"/>
    <property type="match status" value="1"/>
</dbReference>
<dbReference type="InterPro" id="IPR029006">
    <property type="entry name" value="ADF-H/Gelsolin-like_dom_sf"/>
</dbReference>
<evidence type="ECO:0000259" key="8">
    <source>
        <dbReference type="Pfam" id="PF04811"/>
    </source>
</evidence>
<dbReference type="InterPro" id="IPR036175">
    <property type="entry name" value="Sec23/24_helical_dom_sf"/>
</dbReference>
<evidence type="ECO:0000256" key="4">
    <source>
        <dbReference type="ARBA" id="ARBA00022892"/>
    </source>
</evidence>
<dbReference type="InterPro" id="IPR006900">
    <property type="entry name" value="Sec23/24_helical_dom"/>
</dbReference>
<evidence type="ECO:0000256" key="1">
    <source>
        <dbReference type="ARBA" id="ARBA00004299"/>
    </source>
</evidence>
<dbReference type="GO" id="GO:0090110">
    <property type="term" value="P:COPII-coated vesicle cargo loading"/>
    <property type="evidence" value="ECO:0007669"/>
    <property type="project" value="TreeGrafter"/>
</dbReference>
<dbReference type="Pfam" id="PF04815">
    <property type="entry name" value="Sec23_helical"/>
    <property type="match status" value="1"/>
</dbReference>
<keyword evidence="5" id="KW-0472">Membrane</keyword>
<dbReference type="SUPFAM" id="SSF82754">
    <property type="entry name" value="C-terminal, gelsolin-like domain of Sec23/24"/>
    <property type="match status" value="1"/>
</dbReference>
<dbReference type="GO" id="GO:0070971">
    <property type="term" value="C:endoplasmic reticulum exit site"/>
    <property type="evidence" value="ECO:0007669"/>
    <property type="project" value="TreeGrafter"/>
</dbReference>
<dbReference type="Gene3D" id="3.40.20.10">
    <property type="entry name" value="Severin"/>
    <property type="match status" value="1"/>
</dbReference>
<evidence type="ECO:0000256" key="3">
    <source>
        <dbReference type="ARBA" id="ARBA00022824"/>
    </source>
</evidence>
<dbReference type="InterPro" id="IPR006896">
    <property type="entry name" value="Sec23/24_trunk_dom"/>
</dbReference>
<dbReference type="Pfam" id="PF08033">
    <property type="entry name" value="Sec23_BS"/>
    <property type="match status" value="1"/>
</dbReference>
<dbReference type="InterPro" id="IPR050550">
    <property type="entry name" value="SEC23_SEC24_subfamily"/>
</dbReference>
<dbReference type="PANTHER" id="PTHR13803">
    <property type="entry name" value="SEC24-RELATED PROTEIN"/>
    <property type="match status" value="1"/>
</dbReference>
<dbReference type="GO" id="GO:0006886">
    <property type="term" value="P:intracellular protein transport"/>
    <property type="evidence" value="ECO:0007669"/>
    <property type="project" value="InterPro"/>
</dbReference>
<evidence type="ECO:0000259" key="10">
    <source>
        <dbReference type="Pfam" id="PF08033"/>
    </source>
</evidence>
<evidence type="ECO:0000259" key="7">
    <source>
        <dbReference type="Pfam" id="PF00626"/>
    </source>
</evidence>
<dbReference type="WBParaSite" id="PSAMB.scaffold1347size32694.g12489.t1">
    <property type="protein sequence ID" value="PSAMB.scaffold1347size32694.g12489.t1"/>
    <property type="gene ID" value="PSAMB.scaffold1347size32694.g12489"/>
</dbReference>
<keyword evidence="11" id="KW-1185">Reference proteome</keyword>
<protein>
    <submittedName>
        <fullName evidence="12">Uncharacterized protein</fullName>
    </submittedName>
</protein>
<dbReference type="GO" id="GO:0008270">
    <property type="term" value="F:zinc ion binding"/>
    <property type="evidence" value="ECO:0007669"/>
    <property type="project" value="TreeGrafter"/>
</dbReference>
<reference evidence="12" key="1">
    <citation type="submission" date="2022-11" db="UniProtKB">
        <authorList>
            <consortium name="WormBaseParasite"/>
        </authorList>
    </citation>
    <scope>IDENTIFICATION</scope>
</reference>
<dbReference type="GO" id="GO:0000149">
    <property type="term" value="F:SNARE binding"/>
    <property type="evidence" value="ECO:0007669"/>
    <property type="project" value="TreeGrafter"/>
</dbReference>
<evidence type="ECO:0000256" key="6">
    <source>
        <dbReference type="ARBA" id="ARBA00023329"/>
    </source>
</evidence>
<dbReference type="Gene3D" id="2.60.40.1670">
    <property type="entry name" value="beta-sandwich domain of Sec23/24"/>
    <property type="match status" value="1"/>
</dbReference>
<dbReference type="Gene3D" id="1.20.120.730">
    <property type="entry name" value="Sec23/Sec24 helical domain"/>
    <property type="match status" value="1"/>
</dbReference>
<dbReference type="InterPro" id="IPR012990">
    <property type="entry name" value="Beta-sandwich_Sec23_24"/>
</dbReference>
<evidence type="ECO:0000313" key="11">
    <source>
        <dbReference type="Proteomes" id="UP000887566"/>
    </source>
</evidence>
<keyword evidence="4" id="KW-0931">ER-Golgi transport</keyword>
<feature type="domain" description="Sec23/Sec24 beta-sandwich" evidence="10">
    <location>
        <begin position="275"/>
        <end position="359"/>
    </location>
</feature>